<reference evidence="2" key="1">
    <citation type="journal article" date="2019" name="Int. J. Syst. Evol. Microbiol.">
        <title>The Global Catalogue of Microorganisms (GCM) 10K type strain sequencing project: providing services to taxonomists for standard genome sequencing and annotation.</title>
        <authorList>
            <consortium name="The Broad Institute Genomics Platform"/>
            <consortium name="The Broad Institute Genome Sequencing Center for Infectious Disease"/>
            <person name="Wu L."/>
            <person name="Ma J."/>
        </authorList>
    </citation>
    <scope>NUCLEOTIDE SEQUENCE [LARGE SCALE GENOMIC DNA]</scope>
    <source>
        <strain evidence="2">NBRC 102520</strain>
    </source>
</reference>
<protein>
    <recommendedName>
        <fullName evidence="3">RiboL-PSP-HEPN domain-containing protein</fullName>
    </recommendedName>
</protein>
<name>A0ABQ6BA71_9BRAD</name>
<evidence type="ECO:0008006" key="3">
    <source>
        <dbReference type="Google" id="ProtNLM"/>
    </source>
</evidence>
<proteinExistence type="predicted"/>
<sequence>MTLLRESLARRDVSKTDKYLLIVAMHDGPMKSNDIRAVARQNGWRDGANSIPGDYLKQTTNAIYVPTGWTVKEACKKSLADRGLMNPAGVLTPVTEALERYLTDVHDPDKARFVEEAIQCVRNKAYRSAIVLTWVGAIYLLYQHVLKNKLTEFNQEGHRRFQKNGWKDVADVDDLAAAVKESVFLNMLEHIGLLTKAEQKELQNCLDRRNTAGHPNSTSFEEVTVGAHIHELIAKVYSRY</sequence>
<accession>A0ABQ6BA71</accession>
<dbReference type="EMBL" id="BSOW01000039">
    <property type="protein sequence ID" value="GLR90943.1"/>
    <property type="molecule type" value="Genomic_DNA"/>
</dbReference>
<dbReference type="RefSeq" id="WP_284274011.1">
    <property type="nucleotide sequence ID" value="NZ_BSOW01000039.1"/>
</dbReference>
<dbReference type="Proteomes" id="UP001156905">
    <property type="component" value="Unassembled WGS sequence"/>
</dbReference>
<keyword evidence="2" id="KW-1185">Reference proteome</keyword>
<gene>
    <name evidence="1" type="ORF">GCM10007857_76590</name>
</gene>
<evidence type="ECO:0000313" key="1">
    <source>
        <dbReference type="EMBL" id="GLR90943.1"/>
    </source>
</evidence>
<organism evidence="1 2">
    <name type="scientific">Bradyrhizobium iriomotense</name>
    <dbReference type="NCBI Taxonomy" id="441950"/>
    <lineage>
        <taxon>Bacteria</taxon>
        <taxon>Pseudomonadati</taxon>
        <taxon>Pseudomonadota</taxon>
        <taxon>Alphaproteobacteria</taxon>
        <taxon>Hyphomicrobiales</taxon>
        <taxon>Nitrobacteraceae</taxon>
        <taxon>Bradyrhizobium</taxon>
    </lineage>
</organism>
<comment type="caution">
    <text evidence="1">The sequence shown here is derived from an EMBL/GenBank/DDBJ whole genome shotgun (WGS) entry which is preliminary data.</text>
</comment>
<evidence type="ECO:0000313" key="2">
    <source>
        <dbReference type="Proteomes" id="UP001156905"/>
    </source>
</evidence>